<sequence length="512" mass="58582">MKQKLLIFILISLTLNLHSLQVFAQTKNSFVADSLDTYITKAMKLWNIPSVAVAIVKDDTVVYLKSFGISDLSTQSKADNTTLFPIWSMGKSFTAFSLALLEEGNRVKLEDKVKKHYPQFKMNNSSYENEMNLIDILSHRMGVETFQGDFLWSESSLNNEKLLQKWSKFSPKHPIRSGFQYSNFGYLIAGEVISNVSKQNWQSFMTNEILKPLSMSNTVLLVNELKKKQNVAKGHIKVNGTIVPIVEGESMKIEPFGGMYSTIDDMIIWIKLHLNKGKIGTTKIFNESIFERVHKPQNIVGKMYLPDGSSPNVNYALGWEVRDYQHREVITHGGAYTGFSSMMGFVPQEKLGFVILTNSDAHELGEALKWQIIDAYLNRNYTNYAQNMYNYTKAGEEWEAKNLSKMQDSVALNLPTILPLNDFVGTYGSDTYGEIQVEIDTPNSLKLKFEHHPQLVATLKYIGNNRFWCEYSQTMFGKVIIPFEIKNNKVIGFELSVHPYVEFTSYLFKRRR</sequence>
<proteinExistence type="predicted"/>
<accession>A0A1I2JUI9</accession>
<evidence type="ECO:0000313" key="3">
    <source>
        <dbReference type="EMBL" id="SFF57758.1"/>
    </source>
</evidence>
<dbReference type="STRING" id="1003.SAMN04488541_10653"/>
<dbReference type="PANTHER" id="PTHR46825">
    <property type="entry name" value="D-ALANYL-D-ALANINE-CARBOXYPEPTIDASE/ENDOPEPTIDASE AMPH"/>
    <property type="match status" value="1"/>
</dbReference>
<dbReference type="InterPro" id="IPR001466">
    <property type="entry name" value="Beta-lactam-related"/>
</dbReference>
<feature type="chain" id="PRO_5011738879" evidence="1">
    <location>
        <begin position="25"/>
        <end position="512"/>
    </location>
</feature>
<evidence type="ECO:0000256" key="1">
    <source>
        <dbReference type="SAM" id="SignalP"/>
    </source>
</evidence>
<dbReference type="AlphaFoldDB" id="A0A1I2JUI9"/>
<dbReference type="OrthoDB" id="1522765at2"/>
<name>A0A1I2JUI9_9BACT</name>
<feature type="domain" description="Beta-lactamase-related" evidence="2">
    <location>
        <begin position="36"/>
        <end position="373"/>
    </location>
</feature>
<keyword evidence="1" id="KW-0732">Signal</keyword>
<gene>
    <name evidence="3" type="ORF">SAMN04488541_10653</name>
</gene>
<evidence type="ECO:0000313" key="4">
    <source>
        <dbReference type="Proteomes" id="UP000199513"/>
    </source>
</evidence>
<dbReference type="Pfam" id="PF00144">
    <property type="entry name" value="Beta-lactamase"/>
    <property type="match status" value="1"/>
</dbReference>
<dbReference type="SUPFAM" id="SSF56601">
    <property type="entry name" value="beta-lactamase/transpeptidase-like"/>
    <property type="match status" value="1"/>
</dbReference>
<reference evidence="3 4" key="1">
    <citation type="submission" date="2016-10" db="EMBL/GenBank/DDBJ databases">
        <authorList>
            <person name="de Groot N.N."/>
        </authorList>
    </citation>
    <scope>NUCLEOTIDE SEQUENCE [LARGE SCALE GENOMIC DNA]</scope>
    <source>
        <strain>GEY</strain>
        <strain evidence="4">DSM 9560</strain>
    </source>
</reference>
<dbReference type="Gene3D" id="2.40.128.600">
    <property type="match status" value="1"/>
</dbReference>
<dbReference type="PANTHER" id="PTHR46825:SF15">
    <property type="entry name" value="BETA-LACTAMASE-RELATED DOMAIN-CONTAINING PROTEIN"/>
    <property type="match status" value="1"/>
</dbReference>
<feature type="signal peptide" evidence="1">
    <location>
        <begin position="1"/>
        <end position="24"/>
    </location>
</feature>
<protein>
    <submittedName>
        <fullName evidence="3">CubicO group peptidase, beta-lactamase class C family</fullName>
    </submittedName>
</protein>
<dbReference type="InterPro" id="IPR050491">
    <property type="entry name" value="AmpC-like"/>
</dbReference>
<dbReference type="Proteomes" id="UP000199513">
    <property type="component" value="Unassembled WGS sequence"/>
</dbReference>
<dbReference type="EMBL" id="FONY01000065">
    <property type="protein sequence ID" value="SFF57758.1"/>
    <property type="molecule type" value="Genomic_DNA"/>
</dbReference>
<evidence type="ECO:0000259" key="2">
    <source>
        <dbReference type="Pfam" id="PF00144"/>
    </source>
</evidence>
<dbReference type="Gene3D" id="3.40.710.10">
    <property type="entry name" value="DD-peptidase/beta-lactamase superfamily"/>
    <property type="match status" value="1"/>
</dbReference>
<organism evidence="3 4">
    <name type="scientific">Thermoflexibacter ruber</name>
    <dbReference type="NCBI Taxonomy" id="1003"/>
    <lineage>
        <taxon>Bacteria</taxon>
        <taxon>Pseudomonadati</taxon>
        <taxon>Bacteroidota</taxon>
        <taxon>Cytophagia</taxon>
        <taxon>Cytophagales</taxon>
        <taxon>Thermoflexibacteraceae</taxon>
        <taxon>Thermoflexibacter</taxon>
    </lineage>
</organism>
<dbReference type="InterPro" id="IPR012338">
    <property type="entry name" value="Beta-lactam/transpept-like"/>
</dbReference>
<keyword evidence="4" id="KW-1185">Reference proteome</keyword>